<dbReference type="EMBL" id="VDMN01000012">
    <property type="protein sequence ID" value="TNM59749.1"/>
    <property type="molecule type" value="Genomic_DNA"/>
</dbReference>
<dbReference type="PANTHER" id="PTHR30268:SF0">
    <property type="entry name" value="L-RHAMNOSE ISOMERASE"/>
    <property type="match status" value="1"/>
</dbReference>
<dbReference type="GO" id="GO:0042732">
    <property type="term" value="P:D-xylose metabolic process"/>
    <property type="evidence" value="ECO:0007669"/>
    <property type="project" value="UniProtKB-KW"/>
</dbReference>
<evidence type="ECO:0000259" key="9">
    <source>
        <dbReference type="Pfam" id="PF01261"/>
    </source>
</evidence>
<dbReference type="InterPro" id="IPR050337">
    <property type="entry name" value="L-rhamnose_isomerase"/>
</dbReference>
<dbReference type="PRINTS" id="PR00688">
    <property type="entry name" value="XYLOSISMRASE"/>
</dbReference>
<dbReference type="GO" id="GO:0005737">
    <property type="term" value="C:cytoplasm"/>
    <property type="evidence" value="ECO:0007669"/>
    <property type="project" value="UniProtKB-SubCell"/>
</dbReference>
<dbReference type="PANTHER" id="PTHR30268">
    <property type="entry name" value="L-RHAMNOSE ISOMERASE"/>
    <property type="match status" value="1"/>
</dbReference>
<keyword evidence="4" id="KW-0464">Manganese</keyword>
<dbReference type="PROSITE" id="PS51415">
    <property type="entry name" value="XYLOSE_ISOMERASE"/>
    <property type="match status" value="1"/>
</dbReference>
<keyword evidence="2" id="KW-0963">Cytoplasm</keyword>
<dbReference type="Pfam" id="PF01261">
    <property type="entry name" value="AP_endonuc_2"/>
    <property type="match status" value="1"/>
</dbReference>
<dbReference type="InterPro" id="IPR013022">
    <property type="entry name" value="Xyl_isomerase-like_TIM-brl"/>
</dbReference>
<comment type="subcellular location">
    <subcellularLocation>
        <location evidence="1 8">Cytoplasm</location>
    </subcellularLocation>
</comment>
<keyword evidence="3 7" id="KW-0479">Metal-binding</keyword>
<organism evidence="10 11">
    <name type="scientific">Aliirhizobium smilacinae</name>
    <dbReference type="NCBI Taxonomy" id="1395944"/>
    <lineage>
        <taxon>Bacteria</taxon>
        <taxon>Pseudomonadati</taxon>
        <taxon>Pseudomonadota</taxon>
        <taxon>Alphaproteobacteria</taxon>
        <taxon>Hyphomicrobiales</taxon>
        <taxon>Rhizobiaceae</taxon>
        <taxon>Aliirhizobium</taxon>
    </lineage>
</organism>
<gene>
    <name evidence="10" type="ORF">FHP24_27765</name>
</gene>
<dbReference type="RefSeq" id="WP_139679488.1">
    <property type="nucleotide sequence ID" value="NZ_VDMN01000012.1"/>
</dbReference>
<name>A0A5C4X8Y2_9HYPH</name>
<evidence type="ECO:0000256" key="6">
    <source>
        <dbReference type="ARBA" id="ARBA00023277"/>
    </source>
</evidence>
<keyword evidence="7" id="KW-0859">Xylose metabolism</keyword>
<comment type="subunit">
    <text evidence="8">Homotetramer.</text>
</comment>
<accession>A0A5C4X8Y2</accession>
<dbReference type="InterPro" id="IPR036237">
    <property type="entry name" value="Xyl_isomerase-like_sf"/>
</dbReference>
<dbReference type="Gene3D" id="3.20.20.150">
    <property type="entry name" value="Divalent-metal-dependent TIM barrel enzymes"/>
    <property type="match status" value="1"/>
</dbReference>
<keyword evidence="6 7" id="KW-0119">Carbohydrate metabolism</keyword>
<dbReference type="Proteomes" id="UP000311605">
    <property type="component" value="Unassembled WGS sequence"/>
</dbReference>
<evidence type="ECO:0000256" key="3">
    <source>
        <dbReference type="ARBA" id="ARBA00022723"/>
    </source>
</evidence>
<evidence type="ECO:0000256" key="1">
    <source>
        <dbReference type="ARBA" id="ARBA00004496"/>
    </source>
</evidence>
<evidence type="ECO:0000313" key="10">
    <source>
        <dbReference type="EMBL" id="TNM59749.1"/>
    </source>
</evidence>
<dbReference type="AlphaFoldDB" id="A0A5C4X8Y2"/>
<dbReference type="SUPFAM" id="SSF51658">
    <property type="entry name" value="Xylose isomerase-like"/>
    <property type="match status" value="1"/>
</dbReference>
<protein>
    <recommendedName>
        <fullName evidence="7">Xylose isomerase</fullName>
        <ecNumber evidence="7">5.3.1.5</ecNumber>
    </recommendedName>
</protein>
<keyword evidence="11" id="KW-1185">Reference proteome</keyword>
<evidence type="ECO:0000256" key="8">
    <source>
        <dbReference type="RuleBase" id="RU000610"/>
    </source>
</evidence>
<keyword evidence="5 7" id="KW-0413">Isomerase</keyword>
<evidence type="ECO:0000313" key="11">
    <source>
        <dbReference type="Proteomes" id="UP000311605"/>
    </source>
</evidence>
<feature type="domain" description="Xylose isomerase-like TIM barrel" evidence="9">
    <location>
        <begin position="49"/>
        <end position="270"/>
    </location>
</feature>
<comment type="caution">
    <text evidence="10">The sequence shown here is derived from an EMBL/GenBank/DDBJ whole genome shotgun (WGS) entry which is preliminary data.</text>
</comment>
<comment type="similarity">
    <text evidence="7">Belongs to the xylose isomerase family.</text>
</comment>
<dbReference type="GO" id="GO:0009045">
    <property type="term" value="F:xylose isomerase activity"/>
    <property type="evidence" value="ECO:0007669"/>
    <property type="project" value="UniProtKB-EC"/>
</dbReference>
<evidence type="ECO:0000256" key="2">
    <source>
        <dbReference type="ARBA" id="ARBA00022490"/>
    </source>
</evidence>
<reference evidence="10 11" key="1">
    <citation type="submission" date="2019-06" db="EMBL/GenBank/DDBJ databases">
        <title>The draft genome of Rhizobium smilacinae PTYR-5.</title>
        <authorList>
            <person name="Liu L."/>
            <person name="Li L."/>
            <person name="Zhang X."/>
        </authorList>
    </citation>
    <scope>NUCLEOTIDE SEQUENCE [LARGE SCALE GENOMIC DNA]</scope>
    <source>
        <strain evidence="10 11">PTYR-5</strain>
    </source>
</reference>
<dbReference type="EC" id="5.3.1.5" evidence="7"/>
<sequence>MSNLRFATRLNSFASNPASEWPDLKGKPTVLQMAARAAKVDGLTDLDLNYPDHVGEKPAELKRKLEDMGLAINGFAMRYYTNPAFKLGAFTHPDESVRREAIDLTKAGIDAAREAGSNLMTIWLGQDGFDYAFQADYDRMWQHEIDGIREVCEHDADCLISIEYKPNEPRSYSLMPDCATTLLAIKEAGCANLGVTLDFAHVLYADEQPAFAAAMIARHSRLLGVHLNDGYAKRDDGLMVGAVHSIQTIELLRQIRRDGYDGAIYFDTFPDMTGLDPVHECEVNIQTVKRMLKVVDRLEGDNRLGSAIDQQDAVTAQSIIQEAMLGDVA</sequence>
<evidence type="ECO:0000256" key="7">
    <source>
        <dbReference type="RuleBase" id="RU000609"/>
    </source>
</evidence>
<dbReference type="GO" id="GO:0046872">
    <property type="term" value="F:metal ion binding"/>
    <property type="evidence" value="ECO:0007669"/>
    <property type="project" value="UniProtKB-KW"/>
</dbReference>
<dbReference type="InterPro" id="IPR001998">
    <property type="entry name" value="Xylose_isomerase"/>
</dbReference>
<dbReference type="OrthoDB" id="9801426at2"/>
<evidence type="ECO:0000256" key="5">
    <source>
        <dbReference type="ARBA" id="ARBA00023235"/>
    </source>
</evidence>
<comment type="catalytic activity">
    <reaction evidence="7">
        <text>alpha-D-xylose = alpha-D-xylulofuranose</text>
        <dbReference type="Rhea" id="RHEA:22816"/>
        <dbReference type="ChEBI" id="CHEBI:28518"/>
        <dbReference type="ChEBI" id="CHEBI:188998"/>
        <dbReference type="EC" id="5.3.1.5"/>
    </reaction>
</comment>
<proteinExistence type="inferred from homology"/>
<evidence type="ECO:0000256" key="4">
    <source>
        <dbReference type="ARBA" id="ARBA00023211"/>
    </source>
</evidence>